<evidence type="ECO:0000313" key="2">
    <source>
        <dbReference type="EMBL" id="WMN06378.1"/>
    </source>
</evidence>
<keyword evidence="3" id="KW-1185">Reference proteome</keyword>
<reference evidence="2" key="1">
    <citation type="submission" date="2023-08" db="EMBL/GenBank/DDBJ databases">
        <title>Comparative genomics and taxonomic characterization of three novel marine species of genus Marivirga.</title>
        <authorList>
            <person name="Muhammad N."/>
            <person name="Kim S.-G."/>
        </authorList>
    </citation>
    <scope>NUCLEOTIDE SEQUENCE [LARGE SCALE GENOMIC DNA]</scope>
    <source>
        <strain evidence="2">ABR2-2</strain>
    </source>
</reference>
<dbReference type="RefSeq" id="WP_308356187.1">
    <property type="nucleotide sequence ID" value="NZ_CP129970.2"/>
</dbReference>
<accession>A0AA51N5B5</accession>
<proteinExistence type="predicted"/>
<protein>
    <recommendedName>
        <fullName evidence="4">Secreted protein</fullName>
    </recommendedName>
</protein>
<dbReference type="EMBL" id="CP129970">
    <property type="protein sequence ID" value="WMN06378.1"/>
    <property type="molecule type" value="Genomic_DNA"/>
</dbReference>
<organism evidence="2 3">
    <name type="scientific">Marivirga arenosa</name>
    <dbReference type="NCBI Taxonomy" id="3059076"/>
    <lineage>
        <taxon>Bacteria</taxon>
        <taxon>Pseudomonadati</taxon>
        <taxon>Bacteroidota</taxon>
        <taxon>Cytophagia</taxon>
        <taxon>Cytophagales</taxon>
        <taxon>Marivirgaceae</taxon>
        <taxon>Marivirga</taxon>
    </lineage>
</organism>
<keyword evidence="1" id="KW-0732">Signal</keyword>
<feature type="signal peptide" evidence="1">
    <location>
        <begin position="1"/>
        <end position="25"/>
    </location>
</feature>
<sequence length="110" mass="12425">MRSKLTHICLLIVAFFFLSSFSNNPCNSKLELKEIKESSFLVEIEASGQFSAELLYIENGEYFSQEKKSGNGNSQLEFLNIEEGKVYKILVKYSNAEPLCSTRQLSGLTL</sequence>
<evidence type="ECO:0000313" key="3">
    <source>
        <dbReference type="Proteomes" id="UP001244443"/>
    </source>
</evidence>
<dbReference type="Proteomes" id="UP001244443">
    <property type="component" value="Chromosome"/>
</dbReference>
<evidence type="ECO:0000256" key="1">
    <source>
        <dbReference type="SAM" id="SignalP"/>
    </source>
</evidence>
<evidence type="ECO:0008006" key="4">
    <source>
        <dbReference type="Google" id="ProtNLM"/>
    </source>
</evidence>
<gene>
    <name evidence="2" type="ORF">QYS48_32365</name>
</gene>
<name>A0AA51N5B5_9BACT</name>
<feature type="chain" id="PRO_5041313372" description="Secreted protein" evidence="1">
    <location>
        <begin position="26"/>
        <end position="110"/>
    </location>
</feature>
<dbReference type="AlphaFoldDB" id="A0AA51N5B5"/>